<name>A0A9D1VB78_9BACT</name>
<evidence type="ECO:0000313" key="2">
    <source>
        <dbReference type="Proteomes" id="UP000823964"/>
    </source>
</evidence>
<comment type="caution">
    <text evidence="1">The sequence shown here is derived from an EMBL/GenBank/DDBJ whole genome shotgun (WGS) entry which is preliminary data.</text>
</comment>
<proteinExistence type="predicted"/>
<sequence>MTYTEADLTALGCRALSITYNSLAADSMTLEFISDLREAVELPFDVGAPLHLLRDGVCIFRGWVTDIETTEQDHTRSTGVTVQNVIALLDALPVDISSYDESGETLESAAALIRRALAAAAKSAELGDEHFDINIESSVLAVYSSGTESVWSAITSAVRWVANAASWYDHTTGTLHIAGGTITQGTKATASVDMPTDVTAGTLTIGDTALDIATLSSASAWPISPATVLAQSLRSHLSVAAVATGATSLALTAREPGISGNSIALAWTPAPDSANDAPEPAITPFSGGITGGTEHLASIERLRNADDLPGSIVSIQTQRTAWETPPVCALRGRYTYTKPSGSSIHTPGAFIYVVPESDVSVGGAQSAPAVQKDAGDWMLVKGYKVPAGWDTPEGEAVDMHSAVSNGPECHQFWSRYFRQLRRTNISCLSYGTPVFEPVPVDEAYPEEEEDDESNAVFTAFRPPTLETANGPANYQEFSPHNTQNLYALYEGQFPASSSARGNVSGLRFCRGQLRQFVWLKSEYTGTLTGSDITEFFSGSSKISVNGGEQQVSCTCLTLDGIFINRRRTRYQSGTLAQPSDSTDGTEAETDELSRTDYIQAITDYYISSRPYGTHGSMTLAAVANYSHSDRYGILKSAQWKPASGDLTLTTGAGGPLGVDAILQRQQVGRRQALSDIAASVAAASQANDSADGDGDGTDDSYPMVGAAASATYQAITQAARAEPFAVYRGDDGKIWINGGPLPTPTGMIDVDPINITDYWQTGRQYYIKAAYNRTSGSWEPKVLYRDAGDNDTH</sequence>
<protein>
    <submittedName>
        <fullName evidence="1">Uncharacterized protein</fullName>
    </submittedName>
</protein>
<gene>
    <name evidence="1" type="ORF">H9862_04625</name>
</gene>
<reference evidence="1" key="2">
    <citation type="submission" date="2021-04" db="EMBL/GenBank/DDBJ databases">
        <authorList>
            <person name="Gilroy R."/>
        </authorList>
    </citation>
    <scope>NUCLEOTIDE SEQUENCE</scope>
    <source>
        <strain evidence="1">14975</strain>
    </source>
</reference>
<dbReference type="EMBL" id="DXFQ01000080">
    <property type="protein sequence ID" value="HIX19873.1"/>
    <property type="molecule type" value="Genomic_DNA"/>
</dbReference>
<organism evidence="1 2">
    <name type="scientific">Candidatus Akkermansia intestinigallinarum</name>
    <dbReference type="NCBI Taxonomy" id="2838431"/>
    <lineage>
        <taxon>Bacteria</taxon>
        <taxon>Pseudomonadati</taxon>
        <taxon>Verrucomicrobiota</taxon>
        <taxon>Verrucomicrobiia</taxon>
        <taxon>Verrucomicrobiales</taxon>
        <taxon>Akkermansiaceae</taxon>
        <taxon>Akkermansia</taxon>
    </lineage>
</organism>
<dbReference type="AlphaFoldDB" id="A0A9D1VB78"/>
<evidence type="ECO:0000313" key="1">
    <source>
        <dbReference type="EMBL" id="HIX19873.1"/>
    </source>
</evidence>
<reference evidence="1" key="1">
    <citation type="journal article" date="2021" name="PeerJ">
        <title>Extensive microbial diversity within the chicken gut microbiome revealed by metagenomics and culture.</title>
        <authorList>
            <person name="Gilroy R."/>
            <person name="Ravi A."/>
            <person name="Getino M."/>
            <person name="Pursley I."/>
            <person name="Horton D.L."/>
            <person name="Alikhan N.F."/>
            <person name="Baker D."/>
            <person name="Gharbi K."/>
            <person name="Hall N."/>
            <person name="Watson M."/>
            <person name="Adriaenssens E.M."/>
            <person name="Foster-Nyarko E."/>
            <person name="Jarju S."/>
            <person name="Secka A."/>
            <person name="Antonio M."/>
            <person name="Oren A."/>
            <person name="Chaudhuri R.R."/>
            <person name="La Ragione R."/>
            <person name="Hildebrand F."/>
            <person name="Pallen M.J."/>
        </authorList>
    </citation>
    <scope>NUCLEOTIDE SEQUENCE</scope>
    <source>
        <strain evidence="1">14975</strain>
    </source>
</reference>
<dbReference type="Proteomes" id="UP000823964">
    <property type="component" value="Unassembled WGS sequence"/>
</dbReference>
<accession>A0A9D1VB78</accession>